<keyword evidence="2" id="KW-0560">Oxidoreductase</keyword>
<dbReference type="SUPFAM" id="SSF51735">
    <property type="entry name" value="NAD(P)-binding Rossmann-fold domains"/>
    <property type="match status" value="1"/>
</dbReference>
<dbReference type="PROSITE" id="PS01162">
    <property type="entry name" value="QOR_ZETA_CRYSTAL"/>
    <property type="match status" value="1"/>
</dbReference>
<keyword evidence="5" id="KW-1185">Reference proteome</keyword>
<dbReference type="EMBL" id="BAAATD010000015">
    <property type="protein sequence ID" value="GAA2630677.1"/>
    <property type="molecule type" value="Genomic_DNA"/>
</dbReference>
<dbReference type="RefSeq" id="WP_344547780.1">
    <property type="nucleotide sequence ID" value="NZ_BAAATD010000015.1"/>
</dbReference>
<comment type="caution">
    <text evidence="4">The sequence shown here is derived from an EMBL/GenBank/DDBJ whole genome shotgun (WGS) entry which is preliminary data.</text>
</comment>
<dbReference type="Pfam" id="PF08240">
    <property type="entry name" value="ADH_N"/>
    <property type="match status" value="1"/>
</dbReference>
<evidence type="ECO:0000313" key="4">
    <source>
        <dbReference type="EMBL" id="GAA2630677.1"/>
    </source>
</evidence>
<protein>
    <submittedName>
        <fullName evidence="4">Zinc-binding dehydrogenase</fullName>
    </submittedName>
</protein>
<dbReference type="PANTHER" id="PTHR48106:SF13">
    <property type="entry name" value="QUINONE OXIDOREDUCTASE-RELATED"/>
    <property type="match status" value="1"/>
</dbReference>
<reference evidence="4 5" key="1">
    <citation type="journal article" date="2019" name="Int. J. Syst. Evol. Microbiol.">
        <title>The Global Catalogue of Microorganisms (GCM) 10K type strain sequencing project: providing services to taxonomists for standard genome sequencing and annotation.</title>
        <authorList>
            <consortium name="The Broad Institute Genomics Platform"/>
            <consortium name="The Broad Institute Genome Sequencing Center for Infectious Disease"/>
            <person name="Wu L."/>
            <person name="Ma J."/>
        </authorList>
    </citation>
    <scope>NUCLEOTIDE SEQUENCE [LARGE SCALE GENOMIC DNA]</scope>
    <source>
        <strain evidence="4 5">JCM 6833</strain>
    </source>
</reference>
<dbReference type="Gene3D" id="3.90.180.10">
    <property type="entry name" value="Medium-chain alcohol dehydrogenases, catalytic domain"/>
    <property type="match status" value="1"/>
</dbReference>
<dbReference type="Pfam" id="PF00107">
    <property type="entry name" value="ADH_zinc_N"/>
    <property type="match status" value="1"/>
</dbReference>
<dbReference type="InterPro" id="IPR013154">
    <property type="entry name" value="ADH-like_N"/>
</dbReference>
<dbReference type="PANTHER" id="PTHR48106">
    <property type="entry name" value="QUINONE OXIDOREDUCTASE PIG3-RELATED"/>
    <property type="match status" value="1"/>
</dbReference>
<sequence>MRAIRLHEFGPAENLRYEEVDDPVAGPGQVRIAVRAAGVHLLDTAVQAGDADGLPFPLPDLPVTPGREVAGIVDQVGEGVNESWLGRRVVTHLGLVNAGYAELAVREADALFEIPDSLDFGTAVAMVGTGRTALAIHHIGAVTRDDVVLVTAAAGGIGLLLVQAAKAAGATVAGVAGGTAKVERVRAAGADVAVDYSVPGWSKEVEDALGGRAVTLVYDGVGGTAGREAFELLGFGGRMLLFGWSSGTMTELTTRDLFDKMAEVTVALGTRLVNVPGGLRAMQEKALAEAAAGRLVPAVQSFPLREAARAHTELLGRGTVGKVVLVPDSPAVGPRP</sequence>
<dbReference type="SMART" id="SM00829">
    <property type="entry name" value="PKS_ER"/>
    <property type="match status" value="1"/>
</dbReference>
<dbReference type="Gene3D" id="3.40.50.720">
    <property type="entry name" value="NAD(P)-binding Rossmann-like Domain"/>
    <property type="match status" value="1"/>
</dbReference>
<dbReference type="SUPFAM" id="SSF50129">
    <property type="entry name" value="GroES-like"/>
    <property type="match status" value="1"/>
</dbReference>
<dbReference type="InterPro" id="IPR020843">
    <property type="entry name" value="ER"/>
</dbReference>
<evidence type="ECO:0000256" key="1">
    <source>
        <dbReference type="ARBA" id="ARBA00022857"/>
    </source>
</evidence>
<proteinExistence type="predicted"/>
<organism evidence="4 5">
    <name type="scientific">Actinomadura fulvescens</name>
    <dbReference type="NCBI Taxonomy" id="46160"/>
    <lineage>
        <taxon>Bacteria</taxon>
        <taxon>Bacillati</taxon>
        <taxon>Actinomycetota</taxon>
        <taxon>Actinomycetes</taxon>
        <taxon>Streptosporangiales</taxon>
        <taxon>Thermomonosporaceae</taxon>
        <taxon>Actinomadura</taxon>
    </lineage>
</organism>
<dbReference type="InterPro" id="IPR036291">
    <property type="entry name" value="NAD(P)-bd_dom_sf"/>
</dbReference>
<dbReference type="InterPro" id="IPR013149">
    <property type="entry name" value="ADH-like_C"/>
</dbReference>
<gene>
    <name evidence="4" type="ORF">GCM10010411_80680</name>
</gene>
<dbReference type="CDD" id="cd08244">
    <property type="entry name" value="MDR_enoyl_red"/>
    <property type="match status" value="1"/>
</dbReference>
<keyword evidence="1" id="KW-0521">NADP</keyword>
<dbReference type="InterPro" id="IPR011032">
    <property type="entry name" value="GroES-like_sf"/>
</dbReference>
<accession>A0ABN3QMW8</accession>
<dbReference type="InterPro" id="IPR002364">
    <property type="entry name" value="Quin_OxRdtase/zeta-crystal_CS"/>
</dbReference>
<name>A0ABN3QMW8_9ACTN</name>
<evidence type="ECO:0000256" key="2">
    <source>
        <dbReference type="ARBA" id="ARBA00023002"/>
    </source>
</evidence>
<evidence type="ECO:0000313" key="5">
    <source>
        <dbReference type="Proteomes" id="UP001501509"/>
    </source>
</evidence>
<dbReference type="Proteomes" id="UP001501509">
    <property type="component" value="Unassembled WGS sequence"/>
</dbReference>
<feature type="domain" description="Enoyl reductase (ER)" evidence="3">
    <location>
        <begin position="10"/>
        <end position="325"/>
    </location>
</feature>
<evidence type="ECO:0000259" key="3">
    <source>
        <dbReference type="SMART" id="SM00829"/>
    </source>
</evidence>